<accession>A0A841K3X4</accession>
<keyword evidence="3" id="KW-1185">Reference proteome</keyword>
<dbReference type="OrthoDB" id="9798830at2"/>
<evidence type="ECO:0000313" key="2">
    <source>
        <dbReference type="EMBL" id="MBB6144954.1"/>
    </source>
</evidence>
<dbReference type="AlphaFoldDB" id="A0A841K3X4"/>
<sequence>MGEPTNMEDAILRNQLVEFLRGGSAHADLDTCLDQMPPELYGSKPAGTQHSTWELLEHLRFTVRDLLAFCTDSHYIAPKWPDDYWPEREAPASSAEWDKSVKAIKADMSEFEKLVQNPATNLYAKIPWGEGQTVLREVLLAGDHNSYHLGQIAMLRKQLGAWKG</sequence>
<evidence type="ECO:0000313" key="3">
    <source>
        <dbReference type="Proteomes" id="UP000538666"/>
    </source>
</evidence>
<dbReference type="InterPro" id="IPR024775">
    <property type="entry name" value="DinB-like"/>
</dbReference>
<proteinExistence type="predicted"/>
<protein>
    <recommendedName>
        <fullName evidence="1">DinB-like domain-containing protein</fullName>
    </recommendedName>
</protein>
<dbReference type="EMBL" id="JACHEK010000005">
    <property type="protein sequence ID" value="MBB6144954.1"/>
    <property type="molecule type" value="Genomic_DNA"/>
</dbReference>
<gene>
    <name evidence="2" type="ORF">HNQ77_002910</name>
</gene>
<dbReference type="Gene3D" id="1.20.120.450">
    <property type="entry name" value="dinb family like domain"/>
    <property type="match status" value="1"/>
</dbReference>
<dbReference type="SUPFAM" id="SSF109854">
    <property type="entry name" value="DinB/YfiT-like putative metalloenzymes"/>
    <property type="match status" value="1"/>
</dbReference>
<dbReference type="InterPro" id="IPR034660">
    <property type="entry name" value="DinB/YfiT-like"/>
</dbReference>
<dbReference type="Proteomes" id="UP000538666">
    <property type="component" value="Unassembled WGS sequence"/>
</dbReference>
<dbReference type="Pfam" id="PF12867">
    <property type="entry name" value="DinB_2"/>
    <property type="match status" value="1"/>
</dbReference>
<dbReference type="RefSeq" id="WP_050059501.1">
    <property type="nucleotide sequence ID" value="NZ_JACHEK010000005.1"/>
</dbReference>
<evidence type="ECO:0000259" key="1">
    <source>
        <dbReference type="Pfam" id="PF12867"/>
    </source>
</evidence>
<organism evidence="2 3">
    <name type="scientific">Silvibacterium bohemicum</name>
    <dbReference type="NCBI Taxonomy" id="1577686"/>
    <lineage>
        <taxon>Bacteria</taxon>
        <taxon>Pseudomonadati</taxon>
        <taxon>Acidobacteriota</taxon>
        <taxon>Terriglobia</taxon>
        <taxon>Terriglobales</taxon>
        <taxon>Acidobacteriaceae</taxon>
        <taxon>Silvibacterium</taxon>
    </lineage>
</organism>
<comment type="caution">
    <text evidence="2">The sequence shown here is derived from an EMBL/GenBank/DDBJ whole genome shotgun (WGS) entry which is preliminary data.</text>
</comment>
<name>A0A841K3X4_9BACT</name>
<reference evidence="2 3" key="1">
    <citation type="submission" date="2020-08" db="EMBL/GenBank/DDBJ databases">
        <title>Genomic Encyclopedia of Type Strains, Phase IV (KMG-IV): sequencing the most valuable type-strain genomes for metagenomic binning, comparative biology and taxonomic classification.</title>
        <authorList>
            <person name="Goeker M."/>
        </authorList>
    </citation>
    <scope>NUCLEOTIDE SEQUENCE [LARGE SCALE GENOMIC DNA]</scope>
    <source>
        <strain evidence="2 3">DSM 103733</strain>
    </source>
</reference>
<feature type="domain" description="DinB-like" evidence="1">
    <location>
        <begin position="26"/>
        <end position="152"/>
    </location>
</feature>